<gene>
    <name evidence="3" type="ORF">DW858_03580</name>
</gene>
<reference evidence="3 4" key="1">
    <citation type="submission" date="2018-08" db="EMBL/GenBank/DDBJ databases">
        <title>A genome reference for cultivated species of the human gut microbiota.</title>
        <authorList>
            <person name="Zou Y."/>
            <person name="Xue W."/>
            <person name="Luo G."/>
        </authorList>
    </citation>
    <scope>NUCLEOTIDE SEQUENCE [LARGE SCALE GENOMIC DNA]</scope>
    <source>
        <strain evidence="3 4">AM37-3BH</strain>
    </source>
</reference>
<sequence length="396" mass="46594">MCTMRILLYRWKVFNQDDVKSAIEYFGHEVHDYTETVIDKDDETGFKLRDYVELRQVFSAYDCVFSLNYFPHVSDLCEELGKKYIAWTVDSPLISLYHQSLFNKCNYIFIFDRFYCEELKNLGAEHVWYLPLAVNCSRVDKITDSLTAAERKKWHSEVSFVGGMYHRNSYDEIKDKLPEYLRGYFDAAMAAQMEIYGDSIFDKVLTVDILEKLCELIDFKQDERAFSDIALVFSSTFLGFKLANIERVQILNKLAKHFPTDLYTDDPDKELIGVNLKGAVNYMTDMPKVFNCSRININPVMRNIRTGIPLRAWDIVGAGGFLMTSFQLEYMDFFENGKDYVYYESHDDLLRKTEYYLNHEDERAQIARNGHEKAVKFHSYEKRMEFILDKCGMLKH</sequence>
<feature type="domain" description="Spore protein YkvP/CgeB glycosyl transferase-like" evidence="2">
    <location>
        <begin position="269"/>
        <end position="389"/>
    </location>
</feature>
<evidence type="ECO:0000259" key="1">
    <source>
        <dbReference type="Pfam" id="PF12996"/>
    </source>
</evidence>
<dbReference type="AlphaFoldDB" id="A0A413Z0T6"/>
<proteinExistence type="predicted"/>
<evidence type="ECO:0000259" key="2">
    <source>
        <dbReference type="Pfam" id="PF13524"/>
    </source>
</evidence>
<dbReference type="EMBL" id="QSHM01000002">
    <property type="protein sequence ID" value="RHC14915.1"/>
    <property type="molecule type" value="Genomic_DNA"/>
</dbReference>
<accession>A0A413Z0T6</accession>
<name>A0A413Z0T6_9FIRM</name>
<dbReference type="Proteomes" id="UP000285844">
    <property type="component" value="Unassembled WGS sequence"/>
</dbReference>
<feature type="domain" description="Spore protein YkvP N-terminal" evidence="1">
    <location>
        <begin position="87"/>
        <end position="165"/>
    </location>
</feature>
<dbReference type="Pfam" id="PF13524">
    <property type="entry name" value="Glyco_trans_1_2"/>
    <property type="match status" value="1"/>
</dbReference>
<dbReference type="InterPro" id="IPR024542">
    <property type="entry name" value="YkvP_N"/>
</dbReference>
<dbReference type="Pfam" id="PF12996">
    <property type="entry name" value="DUF3880"/>
    <property type="match status" value="1"/>
</dbReference>
<organism evidence="3 4">
    <name type="scientific">Lachnospira eligens</name>
    <dbReference type="NCBI Taxonomy" id="39485"/>
    <lineage>
        <taxon>Bacteria</taxon>
        <taxon>Bacillati</taxon>
        <taxon>Bacillota</taxon>
        <taxon>Clostridia</taxon>
        <taxon>Lachnospirales</taxon>
        <taxon>Lachnospiraceae</taxon>
        <taxon>Lachnospira</taxon>
    </lineage>
</organism>
<evidence type="ECO:0000313" key="4">
    <source>
        <dbReference type="Proteomes" id="UP000285844"/>
    </source>
</evidence>
<comment type="caution">
    <text evidence="3">The sequence shown here is derived from an EMBL/GenBank/DDBJ whole genome shotgun (WGS) entry which is preliminary data.</text>
</comment>
<dbReference type="InterPro" id="IPR055259">
    <property type="entry name" value="YkvP/CgeB_Glyco_trans-like"/>
</dbReference>
<protein>
    <submittedName>
        <fullName evidence="3">Uncharacterized protein</fullName>
    </submittedName>
</protein>
<evidence type="ECO:0000313" key="3">
    <source>
        <dbReference type="EMBL" id="RHC14915.1"/>
    </source>
</evidence>